<protein>
    <recommendedName>
        <fullName evidence="4">Anaphase-promoting complex subunit 4 WD40 domain-containing protein</fullName>
    </recommendedName>
</protein>
<organism evidence="2 3">
    <name type="scientific">Sphagnum troendelagicum</name>
    <dbReference type="NCBI Taxonomy" id="128251"/>
    <lineage>
        <taxon>Eukaryota</taxon>
        <taxon>Viridiplantae</taxon>
        <taxon>Streptophyta</taxon>
        <taxon>Embryophyta</taxon>
        <taxon>Bryophyta</taxon>
        <taxon>Sphagnophytina</taxon>
        <taxon>Sphagnopsida</taxon>
        <taxon>Sphagnales</taxon>
        <taxon>Sphagnaceae</taxon>
        <taxon>Sphagnum</taxon>
    </lineage>
</organism>
<feature type="region of interest" description="Disordered" evidence="1">
    <location>
        <begin position="155"/>
        <end position="188"/>
    </location>
</feature>
<dbReference type="SUPFAM" id="SSF50978">
    <property type="entry name" value="WD40 repeat-like"/>
    <property type="match status" value="1"/>
</dbReference>
<gene>
    <name evidence="2" type="ORF">CSSPTR1EN2_LOCUS6999</name>
</gene>
<sequence length="363" mass="39186">MNQILRQPCSSQFLCDPGHDHIHATSTCSNISCLQLWQPPSGILMTNDISETNVEEAVPCIALSKNDSYVMSASGGKVSLFNMMTFKASPRLRFNKEGSLLAVTASDNGIKILANRDGLQLLRAFETTRSFDTNRVAPEPAVSKPPVGNALGVVSTQGGSGSGAGERPSAGSMAGSGMDVPTLNMGRVRPRDRVGNDRGAVMSLLLAFKGLQAHNLDIKADACLWLILIPTVQSGIEGNRTVDTKPRMPDDVIERTKTWKLTEITDSSQCRSIRLPDTLPLNKVSRLIYTNAGVALLALATNAVHKLWKWQRSDRNPTGKVGLVSKSSTLLNFGSASFILQWNCCQVKDLGEKGYESDVENGV</sequence>
<dbReference type="InterPro" id="IPR027728">
    <property type="entry name" value="Topless_fam"/>
</dbReference>
<dbReference type="EMBL" id="OZ019906">
    <property type="protein sequence ID" value="CAK9203664.1"/>
    <property type="molecule type" value="Genomic_DNA"/>
</dbReference>
<evidence type="ECO:0000313" key="2">
    <source>
        <dbReference type="EMBL" id="CAK9203664.1"/>
    </source>
</evidence>
<dbReference type="Proteomes" id="UP001497512">
    <property type="component" value="Chromosome 14"/>
</dbReference>
<evidence type="ECO:0000313" key="3">
    <source>
        <dbReference type="Proteomes" id="UP001497512"/>
    </source>
</evidence>
<evidence type="ECO:0000256" key="1">
    <source>
        <dbReference type="SAM" id="MobiDB-lite"/>
    </source>
</evidence>
<dbReference type="PANTHER" id="PTHR44083:SF45">
    <property type="entry name" value="TOPLESS-RELATED PROTEIN 1"/>
    <property type="match status" value="1"/>
</dbReference>
<evidence type="ECO:0008006" key="4">
    <source>
        <dbReference type="Google" id="ProtNLM"/>
    </source>
</evidence>
<dbReference type="PANTHER" id="PTHR44083">
    <property type="entry name" value="TOPLESS-RELATED PROTEIN 1-RELATED"/>
    <property type="match status" value="1"/>
</dbReference>
<reference evidence="2" key="1">
    <citation type="submission" date="2024-02" db="EMBL/GenBank/DDBJ databases">
        <authorList>
            <consortium name="ELIXIR-Norway"/>
            <consortium name="Elixir Norway"/>
        </authorList>
    </citation>
    <scope>NUCLEOTIDE SEQUENCE</scope>
</reference>
<keyword evidence="3" id="KW-1185">Reference proteome</keyword>
<proteinExistence type="predicted"/>
<name>A0ABP0TS37_9BRYO</name>
<accession>A0ABP0TS37</accession>
<dbReference type="InterPro" id="IPR036322">
    <property type="entry name" value="WD40_repeat_dom_sf"/>
</dbReference>